<sequence length="179" mass="19901">MNPSYTAFELLLAIDQRCRLRATGLPLEQEGEPPWSGISFRMGNGWYVAPMAEVAEVLPEPRMTRIPGVKPWMLGVANVRGRLLPVMNLSGYFGAALSSHRRQRRVLVIDHDDVFTGLLVDEAPGLQHFPAADLAPVRPESLDEALAPFVKGYFLHEREWAVFSPYALVTATEFLNVAA</sequence>
<dbReference type="PROSITE" id="PS50851">
    <property type="entry name" value="CHEW"/>
    <property type="match status" value="1"/>
</dbReference>
<gene>
    <name evidence="2" type="ORF">HBH25_16465</name>
</gene>
<reference evidence="2 3" key="1">
    <citation type="submission" date="2020-03" db="EMBL/GenBank/DDBJ databases">
        <authorList>
            <person name="Wang L."/>
            <person name="He N."/>
            <person name="Li Y."/>
            <person name="Fang Y."/>
            <person name="Zhang F."/>
        </authorList>
    </citation>
    <scope>NUCLEOTIDE SEQUENCE [LARGE SCALE GENOMIC DNA]</scope>
    <source>
        <strain evidence="3">hsmgli-8</strain>
    </source>
</reference>
<comment type="caution">
    <text evidence="2">The sequence shown here is derived from an EMBL/GenBank/DDBJ whole genome shotgun (WGS) entry which is preliminary data.</text>
</comment>
<protein>
    <submittedName>
        <fullName evidence="2">Purine-binding chemotaxis protein CheW</fullName>
    </submittedName>
</protein>
<dbReference type="Proteomes" id="UP000746535">
    <property type="component" value="Unassembled WGS sequence"/>
</dbReference>
<dbReference type="Pfam" id="PF01584">
    <property type="entry name" value="CheW"/>
    <property type="match status" value="1"/>
</dbReference>
<organism evidence="2 3">
    <name type="scientific">Pseudomonas quercus</name>
    <dbReference type="NCBI Taxonomy" id="2722792"/>
    <lineage>
        <taxon>Bacteria</taxon>
        <taxon>Pseudomonadati</taxon>
        <taxon>Pseudomonadota</taxon>
        <taxon>Gammaproteobacteria</taxon>
        <taxon>Pseudomonadales</taxon>
        <taxon>Pseudomonadaceae</taxon>
        <taxon>Pseudomonas</taxon>
    </lineage>
</organism>
<keyword evidence="3" id="KW-1185">Reference proteome</keyword>
<accession>A0ABX0YG91</accession>
<dbReference type="Gene3D" id="2.30.30.40">
    <property type="entry name" value="SH3 Domains"/>
    <property type="match status" value="1"/>
</dbReference>
<dbReference type="SUPFAM" id="SSF50341">
    <property type="entry name" value="CheW-like"/>
    <property type="match status" value="1"/>
</dbReference>
<name>A0ABX0YG91_9PSED</name>
<proteinExistence type="predicted"/>
<dbReference type="PANTHER" id="PTHR22617">
    <property type="entry name" value="CHEMOTAXIS SENSOR HISTIDINE KINASE-RELATED"/>
    <property type="match status" value="1"/>
</dbReference>
<dbReference type="InterPro" id="IPR039315">
    <property type="entry name" value="CheW"/>
</dbReference>
<evidence type="ECO:0000259" key="1">
    <source>
        <dbReference type="PROSITE" id="PS50851"/>
    </source>
</evidence>
<feature type="domain" description="CheW-like" evidence="1">
    <location>
        <begin position="34"/>
        <end position="174"/>
    </location>
</feature>
<dbReference type="RefSeq" id="WP_168085027.1">
    <property type="nucleotide sequence ID" value="NZ_JAAVJI010000010.1"/>
</dbReference>
<dbReference type="PANTHER" id="PTHR22617:SF43">
    <property type="entry name" value="PROTEIN PILI"/>
    <property type="match status" value="1"/>
</dbReference>
<dbReference type="InterPro" id="IPR002545">
    <property type="entry name" value="CheW-lke_dom"/>
</dbReference>
<dbReference type="Gene3D" id="2.40.50.180">
    <property type="entry name" value="CheA-289, Domain 4"/>
    <property type="match status" value="1"/>
</dbReference>
<dbReference type="EMBL" id="JAAVJI010000010">
    <property type="protein sequence ID" value="NJP02444.1"/>
    <property type="molecule type" value="Genomic_DNA"/>
</dbReference>
<evidence type="ECO:0000313" key="3">
    <source>
        <dbReference type="Proteomes" id="UP000746535"/>
    </source>
</evidence>
<dbReference type="SMART" id="SM00260">
    <property type="entry name" value="CheW"/>
    <property type="match status" value="1"/>
</dbReference>
<dbReference type="InterPro" id="IPR036061">
    <property type="entry name" value="CheW-like_dom_sf"/>
</dbReference>
<evidence type="ECO:0000313" key="2">
    <source>
        <dbReference type="EMBL" id="NJP02444.1"/>
    </source>
</evidence>